<dbReference type="Proteomes" id="UP000031166">
    <property type="component" value="Unassembled WGS sequence"/>
</dbReference>
<dbReference type="InterPro" id="IPR027417">
    <property type="entry name" value="P-loop_NTPase"/>
</dbReference>
<dbReference type="EMBL" id="JWSY01000017">
    <property type="protein sequence ID" value="KIC57217.1"/>
    <property type="molecule type" value="Genomic_DNA"/>
</dbReference>
<dbReference type="STRING" id="172043.RM53_10285"/>
<dbReference type="Pfam" id="PF13481">
    <property type="entry name" value="AAA_25"/>
    <property type="match status" value="1"/>
</dbReference>
<comment type="caution">
    <text evidence="1">The sequence shown here is derived from an EMBL/GenBank/DDBJ whole genome shotgun (WGS) entry which is preliminary data.</text>
</comment>
<gene>
    <name evidence="1" type="ORF">RM53_10285</name>
</gene>
<protein>
    <recommendedName>
        <fullName evidence="3">Recombinase RecA</fullName>
    </recommendedName>
</protein>
<dbReference type="Gene3D" id="3.40.50.300">
    <property type="entry name" value="P-loop containing nucleotide triphosphate hydrolases"/>
    <property type="match status" value="1"/>
</dbReference>
<dbReference type="AlphaFoldDB" id="A0A0B4CL79"/>
<name>A0A0B4CL79_9CAUL</name>
<evidence type="ECO:0000313" key="2">
    <source>
        <dbReference type="Proteomes" id="UP000031166"/>
    </source>
</evidence>
<accession>A0A0B4CL79</accession>
<reference evidence="1 2" key="1">
    <citation type="submission" date="2014-12" db="EMBL/GenBank/DDBJ databases">
        <title>Genome sequencing of Brevundimonas nasdae TPW30.</title>
        <authorList>
            <person name="Tan P.W."/>
            <person name="Chan K.-G."/>
        </authorList>
    </citation>
    <scope>NUCLEOTIDE SEQUENCE [LARGE SCALE GENOMIC DNA]</scope>
    <source>
        <strain evidence="1 2">TPW30</strain>
    </source>
</reference>
<sequence>MASGKPILNINPRCRLRVGYWNGEDPFEETERRTLAAAILHDMTCDDLEGWLHLGTGREDAVTIAEETASGSTIMAPNVEAVIDTIRALRLDVVILDPFVSTHRVNENDNNAIDRVVKQWARIADQCNVAIELVHHTRKTNGADTTVEDGRGAGALVAGVRNARVLNPMSQEERERAGVPSHEAYFRVEAAGKANLTPPSASSTWYRIANVDLGNEGYADDGVWEKSDGVGAVHSWSWPDAFDGVSAHDLLAVQRRVDDGQWRENPQASEWVGKAVAEALELDLDDKVARQKVKSLIATWIKSGALVRSVTVDEHRKERPIVEVGKWAEVT</sequence>
<evidence type="ECO:0000313" key="1">
    <source>
        <dbReference type="EMBL" id="KIC57217.1"/>
    </source>
</evidence>
<evidence type="ECO:0008006" key="3">
    <source>
        <dbReference type="Google" id="ProtNLM"/>
    </source>
</evidence>
<organism evidence="1 2">
    <name type="scientific">Brevundimonas nasdae</name>
    <dbReference type="NCBI Taxonomy" id="172043"/>
    <lineage>
        <taxon>Bacteria</taxon>
        <taxon>Pseudomonadati</taxon>
        <taxon>Pseudomonadota</taxon>
        <taxon>Alphaproteobacteria</taxon>
        <taxon>Caulobacterales</taxon>
        <taxon>Caulobacteraceae</taxon>
        <taxon>Brevundimonas</taxon>
    </lineage>
</organism>
<proteinExistence type="predicted"/>